<organism evidence="1 2">
    <name type="scientific">Penicillium hordei</name>
    <dbReference type="NCBI Taxonomy" id="40994"/>
    <lineage>
        <taxon>Eukaryota</taxon>
        <taxon>Fungi</taxon>
        <taxon>Dikarya</taxon>
        <taxon>Ascomycota</taxon>
        <taxon>Pezizomycotina</taxon>
        <taxon>Eurotiomycetes</taxon>
        <taxon>Eurotiomycetidae</taxon>
        <taxon>Eurotiales</taxon>
        <taxon>Aspergillaceae</taxon>
        <taxon>Penicillium</taxon>
    </lineage>
</organism>
<name>A0AAD6DV84_9EURO</name>
<dbReference type="GeneID" id="81591863"/>
<dbReference type="AlphaFoldDB" id="A0AAD6DV84"/>
<evidence type="ECO:0000313" key="1">
    <source>
        <dbReference type="EMBL" id="KAJ5593663.1"/>
    </source>
</evidence>
<gene>
    <name evidence="1" type="ORF">N7537_010567</name>
</gene>
<protein>
    <submittedName>
        <fullName evidence="1">Uncharacterized protein</fullName>
    </submittedName>
</protein>
<reference evidence="1" key="1">
    <citation type="journal article" date="2023" name="IMA Fungus">
        <title>Comparative genomic study of the Penicillium genus elucidates a diverse pangenome and 15 lateral gene transfer events.</title>
        <authorList>
            <person name="Petersen C."/>
            <person name="Sorensen T."/>
            <person name="Nielsen M.R."/>
            <person name="Sondergaard T.E."/>
            <person name="Sorensen J.L."/>
            <person name="Fitzpatrick D.A."/>
            <person name="Frisvad J.C."/>
            <person name="Nielsen K.L."/>
        </authorList>
    </citation>
    <scope>NUCLEOTIDE SEQUENCE</scope>
    <source>
        <strain evidence="1">IBT 12815</strain>
    </source>
</reference>
<accession>A0AAD6DV84</accession>
<sequence>MAYADVLPSTTPKYEFKGIQHCLQIVEGPGEEDEQCEGYMDSRNPYVIFTIDERSFLDCFENSEESSLGKSWECYDPSINELLVKIMETGPHAVGTTAFTRMFLAWSEPYNPNYPLVGTGTNVYRGSSNKKKRADCSWTPTYSGRDNRWPTIAVEVAWSEPRGKMIRDVNFWLNESSGQVNIALTVKIYECGRISIEQWKMGARAPVPVQKIEIARNPAPKCEKIQGSMRLSFEDIHLRPKGPNDTDFIISHRDLEILADQVWYQQDQPTGPTGQL</sequence>
<reference evidence="1" key="2">
    <citation type="submission" date="2023-01" db="EMBL/GenBank/DDBJ databases">
        <authorList>
            <person name="Petersen C."/>
        </authorList>
    </citation>
    <scope>NUCLEOTIDE SEQUENCE</scope>
    <source>
        <strain evidence="1">IBT 12815</strain>
    </source>
</reference>
<evidence type="ECO:0000313" key="2">
    <source>
        <dbReference type="Proteomes" id="UP001213799"/>
    </source>
</evidence>
<dbReference type="Proteomes" id="UP001213799">
    <property type="component" value="Unassembled WGS sequence"/>
</dbReference>
<dbReference type="EMBL" id="JAQJAE010000005">
    <property type="protein sequence ID" value="KAJ5593663.1"/>
    <property type="molecule type" value="Genomic_DNA"/>
</dbReference>
<dbReference type="RefSeq" id="XP_056750289.1">
    <property type="nucleotide sequence ID" value="XM_056901621.1"/>
</dbReference>
<comment type="caution">
    <text evidence="1">The sequence shown here is derived from an EMBL/GenBank/DDBJ whole genome shotgun (WGS) entry which is preliminary data.</text>
</comment>
<proteinExistence type="predicted"/>
<keyword evidence="2" id="KW-1185">Reference proteome</keyword>